<dbReference type="EMBL" id="CADEHS020000007">
    <property type="protein sequence ID" value="CAG9944500.1"/>
    <property type="molecule type" value="Genomic_DNA"/>
</dbReference>
<evidence type="ECO:0000313" key="2">
    <source>
        <dbReference type="Proteomes" id="UP000836387"/>
    </source>
</evidence>
<gene>
    <name evidence="1" type="ORF">CRV2_00001666</name>
</gene>
<sequence length="59" mass="6442">MPVGVAHLPVYDQEYACRMAVDSPGRTNLSSLDQKCDSGGGEDVPHYRMTNSPQENMDA</sequence>
<protein>
    <submittedName>
        <fullName evidence="1">Uncharacterized protein</fullName>
    </submittedName>
</protein>
<keyword evidence="2" id="KW-1185">Reference proteome</keyword>
<comment type="caution">
    <text evidence="1">The sequence shown here is derived from an EMBL/GenBank/DDBJ whole genome shotgun (WGS) entry which is preliminary data.</text>
</comment>
<reference evidence="1" key="2">
    <citation type="submission" date="2021-10" db="EMBL/GenBank/DDBJ databases">
        <authorList>
            <person name="Piombo E."/>
        </authorList>
    </citation>
    <scope>NUCLEOTIDE SEQUENCE</scope>
</reference>
<organism evidence="1 2">
    <name type="scientific">Clonostachys rosea f. rosea IK726</name>
    <dbReference type="NCBI Taxonomy" id="1349383"/>
    <lineage>
        <taxon>Eukaryota</taxon>
        <taxon>Fungi</taxon>
        <taxon>Dikarya</taxon>
        <taxon>Ascomycota</taxon>
        <taxon>Pezizomycotina</taxon>
        <taxon>Sordariomycetes</taxon>
        <taxon>Hypocreomycetidae</taxon>
        <taxon>Hypocreales</taxon>
        <taxon>Bionectriaceae</taxon>
        <taxon>Clonostachys</taxon>
    </lineage>
</organism>
<proteinExistence type="predicted"/>
<name>A0ACA9TU83_BIOOC</name>
<reference evidence="1" key="1">
    <citation type="submission" date="2020-04" db="EMBL/GenBank/DDBJ databases">
        <authorList>
            <person name="Broberg M."/>
        </authorList>
    </citation>
    <scope>NUCLEOTIDE SEQUENCE</scope>
</reference>
<dbReference type="Proteomes" id="UP000836387">
    <property type="component" value="Unassembled WGS sequence"/>
</dbReference>
<accession>A0ACA9TU83</accession>
<evidence type="ECO:0000313" key="1">
    <source>
        <dbReference type="EMBL" id="CAG9944500.1"/>
    </source>
</evidence>